<evidence type="ECO:0000256" key="2">
    <source>
        <dbReference type="ARBA" id="ARBA00022670"/>
    </source>
</evidence>
<evidence type="ECO:0000313" key="16">
    <source>
        <dbReference type="Proteomes" id="UP000694892"/>
    </source>
</evidence>
<dbReference type="FunFam" id="3.40.390.10:FF:000040">
    <property type="entry name" value="Metalloendopeptidase"/>
    <property type="match status" value="1"/>
</dbReference>
<keyword evidence="6 11" id="KW-0862">Zinc</keyword>
<feature type="binding site" evidence="11">
    <location>
        <position position="134"/>
    </location>
    <ligand>
        <name>Zn(2+)</name>
        <dbReference type="ChEBI" id="CHEBI:29105"/>
        <note>catalytic</note>
    </ligand>
</feature>
<evidence type="ECO:0000256" key="6">
    <source>
        <dbReference type="ARBA" id="ARBA00022833"/>
    </source>
</evidence>
<evidence type="ECO:0000256" key="4">
    <source>
        <dbReference type="ARBA" id="ARBA00022729"/>
    </source>
</evidence>
<dbReference type="PANTHER" id="PTHR10127:SF899">
    <property type="entry name" value="ASTACIN-LIKE METALLOENDOPEPTIDASE-RELATED"/>
    <property type="match status" value="1"/>
</dbReference>
<feature type="domain" description="CUB" evidence="13">
    <location>
        <begin position="233"/>
        <end position="345"/>
    </location>
</feature>
<name>A0A974CXR1_XENLA</name>
<dbReference type="EC" id="3.4.24.-" evidence="12"/>
<reference evidence="16" key="1">
    <citation type="journal article" date="2016" name="Nature">
        <title>Genome evolution in the allotetraploid frog Xenopus laevis.</title>
        <authorList>
            <person name="Session A.M."/>
            <person name="Uno Y."/>
            <person name="Kwon T."/>
            <person name="Chapman J.A."/>
            <person name="Toyoda A."/>
            <person name="Takahashi S."/>
            <person name="Fukui A."/>
            <person name="Hikosaka A."/>
            <person name="Suzuki A."/>
            <person name="Kondo M."/>
            <person name="van Heeringen S.J."/>
            <person name="Quigley I."/>
            <person name="Heinz S."/>
            <person name="Ogino H."/>
            <person name="Ochi H."/>
            <person name="Hellsten U."/>
            <person name="Lyons J.B."/>
            <person name="Simakov O."/>
            <person name="Putnam N."/>
            <person name="Stites J."/>
            <person name="Kuroki Y."/>
            <person name="Tanaka T."/>
            <person name="Michiue T."/>
            <person name="Watanabe M."/>
            <person name="Bogdanovic O."/>
            <person name="Lister R."/>
            <person name="Georgiou G."/>
            <person name="Paranjpe S.S."/>
            <person name="van Kruijsbergen I."/>
            <person name="Shu S."/>
            <person name="Carlson J."/>
            <person name="Kinoshita T."/>
            <person name="Ohta Y."/>
            <person name="Mawaribuchi S."/>
            <person name="Jenkins J."/>
            <person name="Grimwood J."/>
            <person name="Schmutz J."/>
            <person name="Mitros T."/>
            <person name="Mozaffari S.V."/>
            <person name="Suzuki Y."/>
            <person name="Haramoto Y."/>
            <person name="Yamamoto T.S."/>
            <person name="Takagi C."/>
            <person name="Heald R."/>
            <person name="Miller K."/>
            <person name="Haudenschild C."/>
            <person name="Kitzman J."/>
            <person name="Nakayama T."/>
            <person name="Izutsu Y."/>
            <person name="Robert J."/>
            <person name="Fortriede J."/>
            <person name="Burns K."/>
            <person name="Lotay V."/>
            <person name="Karimi K."/>
            <person name="Yasuoka Y."/>
            <person name="Dichmann D.S."/>
            <person name="Flajnik M.F."/>
            <person name="Houston D.W."/>
            <person name="Shendure J."/>
            <person name="DuPasquier L."/>
            <person name="Vize P.D."/>
            <person name="Zorn A.M."/>
            <person name="Ito M."/>
            <person name="Marcotte E.M."/>
            <person name="Wallingford J.B."/>
            <person name="Ito Y."/>
            <person name="Asashima M."/>
            <person name="Ueno N."/>
            <person name="Matsuda Y."/>
            <person name="Veenstra G.J."/>
            <person name="Fujiyama A."/>
            <person name="Harland R.M."/>
            <person name="Taira M."/>
            <person name="Rokhsar D.S."/>
        </authorList>
    </citation>
    <scope>NUCLEOTIDE SEQUENCE [LARGE SCALE GENOMIC DNA]</scope>
    <source>
        <strain evidence="16">J</strain>
    </source>
</reference>
<feature type="disulfide bond" evidence="11">
    <location>
        <begin position="38"/>
        <end position="41"/>
    </location>
</feature>
<evidence type="ECO:0000256" key="5">
    <source>
        <dbReference type="ARBA" id="ARBA00022801"/>
    </source>
</evidence>
<dbReference type="InterPro" id="IPR001506">
    <property type="entry name" value="Peptidase_M12A"/>
</dbReference>
<evidence type="ECO:0000256" key="7">
    <source>
        <dbReference type="ARBA" id="ARBA00023049"/>
    </source>
</evidence>
<dbReference type="Pfam" id="PF00431">
    <property type="entry name" value="CUB"/>
    <property type="match status" value="2"/>
</dbReference>
<dbReference type="OMA" id="TYSPLMH"/>
<keyword evidence="4" id="KW-0732">Signal</keyword>
<dbReference type="PRINTS" id="PR00480">
    <property type="entry name" value="ASTACIN"/>
</dbReference>
<dbReference type="GO" id="GO:0006508">
    <property type="term" value="P:proteolysis"/>
    <property type="evidence" value="ECO:0007669"/>
    <property type="project" value="UniProtKB-KW"/>
</dbReference>
<dbReference type="Pfam" id="PF01400">
    <property type="entry name" value="Astacin"/>
    <property type="match status" value="1"/>
</dbReference>
<dbReference type="AlphaFoldDB" id="A0A974CXR1"/>
<dbReference type="GO" id="GO:0008270">
    <property type="term" value="F:zinc ion binding"/>
    <property type="evidence" value="ECO:0007669"/>
    <property type="project" value="UniProtKB-UniRule"/>
</dbReference>
<evidence type="ECO:0000256" key="12">
    <source>
        <dbReference type="RuleBase" id="RU361183"/>
    </source>
</evidence>
<keyword evidence="1" id="KW-0963">Cytoplasm</keyword>
<dbReference type="SMART" id="SM00042">
    <property type="entry name" value="CUB"/>
    <property type="match status" value="2"/>
</dbReference>
<dbReference type="InterPro" id="IPR024079">
    <property type="entry name" value="MetalloPept_cat_dom_sf"/>
</dbReference>
<feature type="domain" description="Peptidase M12A" evidence="14">
    <location>
        <begin position="34"/>
        <end position="234"/>
    </location>
</feature>
<evidence type="ECO:0000259" key="13">
    <source>
        <dbReference type="PROSITE" id="PS01180"/>
    </source>
</evidence>
<dbReference type="Gene3D" id="2.60.120.290">
    <property type="entry name" value="Spermadhesin, CUB domain"/>
    <property type="match status" value="2"/>
</dbReference>
<evidence type="ECO:0000256" key="8">
    <source>
        <dbReference type="ARBA" id="ARBA00023157"/>
    </source>
</evidence>
<protein>
    <recommendedName>
        <fullName evidence="12">Metalloendopeptidase</fullName>
        <ecNumber evidence="12">3.4.24.-</ecNumber>
    </recommendedName>
</protein>
<dbReference type="CDD" id="cd00041">
    <property type="entry name" value="CUB"/>
    <property type="match status" value="2"/>
</dbReference>
<dbReference type="Gene3D" id="3.40.390.10">
    <property type="entry name" value="Collagenase (Catalytic Domain)"/>
    <property type="match status" value="1"/>
</dbReference>
<comment type="caution">
    <text evidence="10">Lacks conserved residue(s) required for the propagation of feature annotation.</text>
</comment>
<evidence type="ECO:0000256" key="10">
    <source>
        <dbReference type="PROSITE-ProRule" id="PRU00059"/>
    </source>
</evidence>
<feature type="domain" description="CUB" evidence="13">
    <location>
        <begin position="347"/>
        <end position="454"/>
    </location>
</feature>
<dbReference type="Proteomes" id="UP000694892">
    <property type="component" value="Chromosome 4S"/>
</dbReference>
<keyword evidence="5 11" id="KW-0378">Hydrolase</keyword>
<accession>A0A974CXR1</accession>
<dbReference type="EMBL" id="CM004473">
    <property type="protein sequence ID" value="OCT81954.1"/>
    <property type="molecule type" value="Genomic_DNA"/>
</dbReference>
<feature type="binding site" evidence="11">
    <location>
        <position position="140"/>
    </location>
    <ligand>
        <name>Zn(2+)</name>
        <dbReference type="ChEBI" id="CHEBI:29105"/>
        <note>catalytic</note>
    </ligand>
</feature>
<keyword evidence="8 11" id="KW-1015">Disulfide bond</keyword>
<sequence>MNSNDVFSKILRANLESGELRYQGDIENVRMKDRAFTCQNCLWSKSQNGTVLVPYELSEDYNESDIELISDAMLEFATLSCVRFVPRQAETDYIAIRSENGCYSSVGRPGGPQLVSLLKSACLEFVIIQHELNHVLGFGHENSRSDRDDFITVAEAFILPEFQHNFEKVYTNSMGMEYDYSSIMHYGSGAFSNTPNQNTIVPKHNPNLQLGQQYGLSNLDISKINRLYECDACSTLLSTPSGILFSANYPSPYPNNASCVWLIRIPQGQVSLQFDSFDVQLSAKCSTDYVRVFDGASKSSPLLLQRACGRAKLPTLISSSRWMLVEFISDGDRAMFGFKASFSTVQCGGVFYTSPGNISSPEQPKNDCLFLISAPQPQKVLLRIHTLNIEASNDCKCGYLAVYNGNSTYSPLMHKFCEPTAPVKIISSGNSLLLKFYRDPETDAQGFSASFHFGQYLASCSTWFSVGTS</sequence>
<comment type="cofactor">
    <cofactor evidence="11 12">
        <name>Zn(2+)</name>
        <dbReference type="ChEBI" id="CHEBI:29105"/>
    </cofactor>
    <text evidence="11 12">Binds 1 zinc ion per subunit.</text>
</comment>
<dbReference type="SUPFAM" id="SSF49854">
    <property type="entry name" value="Spermadhesin, CUB domain"/>
    <property type="match status" value="2"/>
</dbReference>
<dbReference type="PROSITE" id="PS51864">
    <property type="entry name" value="ASTACIN"/>
    <property type="match status" value="1"/>
</dbReference>
<feature type="active site" evidence="11">
    <location>
        <position position="131"/>
    </location>
</feature>
<evidence type="ECO:0000256" key="9">
    <source>
        <dbReference type="ARBA" id="ARBA00037865"/>
    </source>
</evidence>
<dbReference type="InterPro" id="IPR006026">
    <property type="entry name" value="Peptidase_Metallo"/>
</dbReference>
<dbReference type="PROSITE" id="PS01180">
    <property type="entry name" value="CUB"/>
    <property type="match status" value="2"/>
</dbReference>
<keyword evidence="7 11" id="KW-0482">Metalloprotease</keyword>
<organism evidence="15 16">
    <name type="scientific">Xenopus laevis</name>
    <name type="common">African clawed frog</name>
    <dbReference type="NCBI Taxonomy" id="8355"/>
    <lineage>
        <taxon>Eukaryota</taxon>
        <taxon>Metazoa</taxon>
        <taxon>Chordata</taxon>
        <taxon>Craniata</taxon>
        <taxon>Vertebrata</taxon>
        <taxon>Euteleostomi</taxon>
        <taxon>Amphibia</taxon>
        <taxon>Batrachia</taxon>
        <taxon>Anura</taxon>
        <taxon>Pipoidea</taxon>
        <taxon>Pipidae</taxon>
        <taxon>Xenopodinae</taxon>
        <taxon>Xenopus</taxon>
        <taxon>Xenopus</taxon>
    </lineage>
</organism>
<dbReference type="SMART" id="SM00235">
    <property type="entry name" value="ZnMc"/>
    <property type="match status" value="1"/>
</dbReference>
<dbReference type="GO" id="GO:0060473">
    <property type="term" value="C:cortical granule"/>
    <property type="evidence" value="ECO:0007669"/>
    <property type="project" value="UniProtKB-SubCell"/>
</dbReference>
<proteinExistence type="predicted"/>
<comment type="subcellular location">
    <subcellularLocation>
        <location evidence="9">Cytoplasmic vesicle</location>
        <location evidence="9">Secretory vesicle</location>
        <location evidence="9">Cortical granule</location>
    </subcellularLocation>
</comment>
<evidence type="ECO:0000313" key="15">
    <source>
        <dbReference type="EMBL" id="OCT81954.1"/>
    </source>
</evidence>
<feature type="binding site" evidence="11">
    <location>
        <position position="130"/>
    </location>
    <ligand>
        <name>Zn(2+)</name>
        <dbReference type="ChEBI" id="CHEBI:29105"/>
        <note>catalytic</note>
    </ligand>
</feature>
<dbReference type="GO" id="GO:0004222">
    <property type="term" value="F:metalloendopeptidase activity"/>
    <property type="evidence" value="ECO:0007669"/>
    <property type="project" value="UniProtKB-UniRule"/>
</dbReference>
<gene>
    <name evidence="15" type="ORF">XELAEV_18024462mg</name>
</gene>
<dbReference type="InterPro" id="IPR000859">
    <property type="entry name" value="CUB_dom"/>
</dbReference>
<keyword evidence="3 11" id="KW-0479">Metal-binding</keyword>
<dbReference type="InterPro" id="IPR017370">
    <property type="entry name" value="Hatching_enzyme_Uvs2-like"/>
</dbReference>
<evidence type="ECO:0000256" key="11">
    <source>
        <dbReference type="PROSITE-ProRule" id="PRU01211"/>
    </source>
</evidence>
<dbReference type="SUPFAM" id="SSF55486">
    <property type="entry name" value="Metalloproteases ('zincins'), catalytic domain"/>
    <property type="match status" value="1"/>
</dbReference>
<dbReference type="InterPro" id="IPR035914">
    <property type="entry name" value="Sperma_CUB_dom_sf"/>
</dbReference>
<evidence type="ECO:0000256" key="1">
    <source>
        <dbReference type="ARBA" id="ARBA00022490"/>
    </source>
</evidence>
<keyword evidence="2 11" id="KW-0645">Protease</keyword>
<dbReference type="PANTHER" id="PTHR10127">
    <property type="entry name" value="DISCOIDIN, CUB, EGF, LAMININ , AND ZINC METALLOPROTEASE DOMAIN CONTAINING"/>
    <property type="match status" value="1"/>
</dbReference>
<evidence type="ECO:0000256" key="3">
    <source>
        <dbReference type="ARBA" id="ARBA00022723"/>
    </source>
</evidence>
<dbReference type="FunFam" id="2.60.120.290:FF:000005">
    <property type="entry name" value="Procollagen C-endopeptidase enhancer 1"/>
    <property type="match status" value="2"/>
</dbReference>
<evidence type="ECO:0000259" key="14">
    <source>
        <dbReference type="PROSITE" id="PS51864"/>
    </source>
</evidence>
<dbReference type="PIRSF" id="PIRSF038057">
    <property type="entry name" value="Hatching_enzyme_Uvs2"/>
    <property type="match status" value="1"/>
</dbReference>